<dbReference type="PANTHER" id="PTHR15048:SF0">
    <property type="entry name" value="STARCH-BINDING DOMAIN-CONTAINING PROTEIN 1"/>
    <property type="match status" value="1"/>
</dbReference>
<gene>
    <name evidence="3" type="ORF">SAMN02745195_01853</name>
</gene>
<dbReference type="GO" id="GO:0046872">
    <property type="term" value="F:metal ion binding"/>
    <property type="evidence" value="ECO:0007669"/>
    <property type="project" value="UniProtKB-KW"/>
</dbReference>
<dbReference type="GO" id="GO:2001070">
    <property type="term" value="F:starch binding"/>
    <property type="evidence" value="ECO:0007669"/>
    <property type="project" value="InterPro"/>
</dbReference>
<dbReference type="Gene3D" id="2.60.40.10">
    <property type="entry name" value="Immunoglobulins"/>
    <property type="match status" value="2"/>
</dbReference>
<sequence length="146" mass="16109">IVSWEDTEVKVKVPALTPGKYNITLKTASGVTSNSYNNINVLTGNQVCVRFVVNNATTVWGENVYLTGNVAELGNWDTSKAIGPMFNQVVYQYPTWYYDVSVPAGTTIQFKFIKKNGSTVTWEGGYNHVYTTPTSGTATVIVNWQP</sequence>
<feature type="non-terminal residue" evidence="3">
    <location>
        <position position="1"/>
    </location>
</feature>
<evidence type="ECO:0000256" key="1">
    <source>
        <dbReference type="ARBA" id="ARBA00022723"/>
    </source>
</evidence>
<dbReference type="GO" id="GO:0016020">
    <property type="term" value="C:membrane"/>
    <property type="evidence" value="ECO:0007669"/>
    <property type="project" value="TreeGrafter"/>
</dbReference>
<dbReference type="SMART" id="SM01065">
    <property type="entry name" value="CBM_2"/>
    <property type="match status" value="1"/>
</dbReference>
<accession>A0A1M4YVP6</accession>
<proteinExistence type="predicted"/>
<feature type="domain" description="CBM20" evidence="2">
    <location>
        <begin position="41"/>
        <end position="146"/>
    </location>
</feature>
<dbReference type="InterPro" id="IPR002044">
    <property type="entry name" value="CBM20"/>
</dbReference>
<organism evidence="3 4">
    <name type="scientific">Thermoanaerobacter uzonensis DSM 18761</name>
    <dbReference type="NCBI Taxonomy" id="1123369"/>
    <lineage>
        <taxon>Bacteria</taxon>
        <taxon>Bacillati</taxon>
        <taxon>Bacillota</taxon>
        <taxon>Clostridia</taxon>
        <taxon>Thermoanaerobacterales</taxon>
        <taxon>Thermoanaerobacteraceae</taxon>
        <taxon>Thermoanaerobacter</taxon>
    </lineage>
</organism>
<evidence type="ECO:0000259" key="2">
    <source>
        <dbReference type="PROSITE" id="PS51166"/>
    </source>
</evidence>
<keyword evidence="1" id="KW-0479">Metal-binding</keyword>
<dbReference type="InterPro" id="IPR013784">
    <property type="entry name" value="Carb-bd-like_fold"/>
</dbReference>
<dbReference type="SUPFAM" id="SSF49452">
    <property type="entry name" value="Starch-binding domain-like"/>
    <property type="match status" value="1"/>
</dbReference>
<dbReference type="EMBL" id="FQUR01000014">
    <property type="protein sequence ID" value="SHF09904.1"/>
    <property type="molecule type" value="Genomic_DNA"/>
</dbReference>
<dbReference type="InterPro" id="IPR013783">
    <property type="entry name" value="Ig-like_fold"/>
</dbReference>
<dbReference type="PROSITE" id="PS51166">
    <property type="entry name" value="CBM20"/>
    <property type="match status" value="1"/>
</dbReference>
<name>A0A1M4YVP6_9THEO</name>
<keyword evidence="4" id="KW-1185">Reference proteome</keyword>
<evidence type="ECO:0000313" key="4">
    <source>
        <dbReference type="Proteomes" id="UP000184127"/>
    </source>
</evidence>
<dbReference type="RefSeq" id="WP_327192060.1">
    <property type="nucleotide sequence ID" value="NZ_FQUR01000014.1"/>
</dbReference>
<dbReference type="Proteomes" id="UP000184127">
    <property type="component" value="Unassembled WGS sequence"/>
</dbReference>
<reference evidence="4" key="1">
    <citation type="submission" date="2016-11" db="EMBL/GenBank/DDBJ databases">
        <authorList>
            <person name="Varghese N."/>
            <person name="Submissions S."/>
        </authorList>
    </citation>
    <scope>NUCLEOTIDE SEQUENCE [LARGE SCALE GENOMIC DNA]</scope>
    <source>
        <strain evidence="4">DSM 18761</strain>
    </source>
</reference>
<evidence type="ECO:0000313" key="3">
    <source>
        <dbReference type="EMBL" id="SHF09904.1"/>
    </source>
</evidence>
<protein>
    <submittedName>
        <fullName evidence="3">Starch binding domain-containing protein</fullName>
    </submittedName>
</protein>
<dbReference type="AlphaFoldDB" id="A0A1M4YVP6"/>
<dbReference type="PANTHER" id="PTHR15048">
    <property type="entry name" value="STARCH-BINDING DOMAIN-CONTAINING PROTEIN 1"/>
    <property type="match status" value="1"/>
</dbReference>
<dbReference type="Pfam" id="PF00686">
    <property type="entry name" value="CBM_20"/>
    <property type="match status" value="1"/>
</dbReference>